<keyword evidence="7 12" id="KW-0472">Membrane</keyword>
<name>A0A8T0EBC8_ARGBR</name>
<feature type="transmembrane region" description="Helical" evidence="12">
    <location>
        <begin position="213"/>
        <end position="237"/>
    </location>
</feature>
<comment type="caution">
    <text evidence="13">The sequence shown here is derived from an EMBL/GenBank/DDBJ whole genome shotgun (WGS) entry which is preliminary data.</text>
</comment>
<feature type="binding site" evidence="8">
    <location>
        <position position="150"/>
    </location>
    <ligand>
        <name>Na(+)</name>
        <dbReference type="ChEBI" id="CHEBI:29101"/>
        <label>1</label>
    </ligand>
</feature>
<dbReference type="GO" id="GO:0015375">
    <property type="term" value="F:glycine:sodium symporter activity"/>
    <property type="evidence" value="ECO:0007669"/>
    <property type="project" value="TreeGrafter"/>
</dbReference>
<comment type="subcellular location">
    <subcellularLocation>
        <location evidence="1">Membrane</location>
        <topology evidence="1">Multi-pass membrane protein</topology>
    </subcellularLocation>
</comment>
<dbReference type="InterPro" id="IPR000175">
    <property type="entry name" value="Na/ntran_symport"/>
</dbReference>
<feature type="compositionally biased region" description="Pro residues" evidence="11">
    <location>
        <begin position="698"/>
        <end position="708"/>
    </location>
</feature>
<dbReference type="PANTHER" id="PTHR11616">
    <property type="entry name" value="SODIUM/CHLORIDE DEPENDENT TRANSPORTER"/>
    <property type="match status" value="1"/>
</dbReference>
<evidence type="ECO:0000313" key="14">
    <source>
        <dbReference type="Proteomes" id="UP000807504"/>
    </source>
</evidence>
<dbReference type="GO" id="GO:0005886">
    <property type="term" value="C:plasma membrane"/>
    <property type="evidence" value="ECO:0007669"/>
    <property type="project" value="TreeGrafter"/>
</dbReference>
<keyword evidence="8" id="KW-0915">Sodium</keyword>
<feature type="compositionally biased region" description="Polar residues" evidence="11">
    <location>
        <begin position="403"/>
        <end position="422"/>
    </location>
</feature>
<feature type="region of interest" description="Disordered" evidence="11">
    <location>
        <begin position="687"/>
        <end position="708"/>
    </location>
</feature>
<evidence type="ECO:0000256" key="11">
    <source>
        <dbReference type="SAM" id="MobiDB-lite"/>
    </source>
</evidence>
<keyword evidence="6 12" id="KW-1133">Transmembrane helix</keyword>
<feature type="binding site" evidence="8">
    <location>
        <position position="147"/>
    </location>
    <ligand>
        <name>Na(+)</name>
        <dbReference type="ChEBI" id="CHEBI:29101"/>
        <label>1</label>
    </ligand>
</feature>
<feature type="binding site" evidence="8">
    <location>
        <position position="154"/>
    </location>
    <ligand>
        <name>Na(+)</name>
        <dbReference type="ChEBI" id="CHEBI:29101"/>
        <label>1</label>
    </ligand>
</feature>
<feature type="transmembrane region" description="Helical" evidence="12">
    <location>
        <begin position="141"/>
        <end position="158"/>
    </location>
</feature>
<dbReference type="Proteomes" id="UP000807504">
    <property type="component" value="Unassembled WGS sequence"/>
</dbReference>
<gene>
    <name evidence="13" type="ORF">HNY73_020651</name>
</gene>
<keyword evidence="8" id="KW-0479">Metal-binding</keyword>
<feature type="region of interest" description="Disordered" evidence="11">
    <location>
        <begin position="363"/>
        <end position="422"/>
    </location>
</feature>
<proteinExistence type="inferred from homology"/>
<dbReference type="Pfam" id="PF00209">
    <property type="entry name" value="SNF"/>
    <property type="match status" value="1"/>
</dbReference>
<dbReference type="SUPFAM" id="SSF161070">
    <property type="entry name" value="SNF-like"/>
    <property type="match status" value="1"/>
</dbReference>
<accession>A0A8T0EBC8</accession>
<sequence length="708" mass="79146">MSLESFCLGIILQPLESLILKSAGGPHMFCNHLVKKTICIILKHGSGVEGCVLDPLDEEYSACNLQAYRELLSPSDAPVKACRHRVCLQLKEFEFENELEKEFPRVSSQVPLSPRGDEDDRSYQYSEAEVERGTWTGKFDFLLSLLGYSVGLGNVWRFPYLCYSNGGGAFLIPFICMMLLAGLPLMFMELSFGQYASLGPIAIFDRFCPLFTGLGYGMVIVSGTVMLYYNMIIAWTIFYMFASWNSQLPWEHCKPEWSTPADMDISIVAVLILLFLQKTLCDNFRNSSVDNALPSADIIIYTSGGPVPEYLLNSPYKIVALPNRSFARRADDPRTTEKLSNKEAQNSTIVEDIARDISIRYRPQTSNRQLSKQRKQKNRNRFGGSNPERYNQRLVSSDDVRSQQKGQATSSTQEKNIANPDQSEASVYNIDFNKLTKAPFYVKPNRNVKNSDPSQKPVYVNDANKLTTSSSNLYRERNVLNSDQSQGPVYINDGNKLTTAPSNLYPDKNVVYADVSNGPVYNNDGNKLTTATSSLFPDKNVVYADVSNGPVYINDVTKLTTIPSFLLPNENFPTPLAYSPLSTTYSTNPSFLASKIPTPSTKLNKFPRPAVKEYETASYNKPYSFGYDVFDGYGTKQYRQESATGDGVVRGNYGYKDYQGIYRQVEYTADENGFHAVLKSNEPGLANVDSADVSASVEPPPLWPPSEN</sequence>
<evidence type="ECO:0000256" key="2">
    <source>
        <dbReference type="ARBA" id="ARBA00006459"/>
    </source>
</evidence>
<evidence type="ECO:0000256" key="5">
    <source>
        <dbReference type="ARBA" id="ARBA00022847"/>
    </source>
</evidence>
<evidence type="ECO:0000256" key="9">
    <source>
        <dbReference type="PROSITE-ProRule" id="PRU00497"/>
    </source>
</evidence>
<evidence type="ECO:0000256" key="4">
    <source>
        <dbReference type="ARBA" id="ARBA00022692"/>
    </source>
</evidence>
<dbReference type="EMBL" id="JABXBU010002230">
    <property type="protein sequence ID" value="KAF8767751.1"/>
    <property type="molecule type" value="Genomic_DNA"/>
</dbReference>
<dbReference type="InterPro" id="IPR000618">
    <property type="entry name" value="Insect_cuticle"/>
</dbReference>
<keyword evidence="9" id="KW-0193">Cuticle</keyword>
<dbReference type="AlphaFoldDB" id="A0A8T0EBC8"/>
<evidence type="ECO:0000256" key="10">
    <source>
        <dbReference type="RuleBase" id="RU003732"/>
    </source>
</evidence>
<protein>
    <recommendedName>
        <fullName evidence="10">Transporter</fullName>
    </recommendedName>
</protein>
<dbReference type="Pfam" id="PF00379">
    <property type="entry name" value="Chitin_bind_4"/>
    <property type="match status" value="1"/>
</dbReference>
<dbReference type="PROSITE" id="PS51155">
    <property type="entry name" value="CHIT_BIND_RR_2"/>
    <property type="match status" value="1"/>
</dbReference>
<feature type="compositionally biased region" description="Basic residues" evidence="11">
    <location>
        <begin position="371"/>
        <end position="380"/>
    </location>
</feature>
<dbReference type="PROSITE" id="PS00610">
    <property type="entry name" value="NA_NEUROTRAN_SYMP_1"/>
    <property type="match status" value="1"/>
</dbReference>
<evidence type="ECO:0000256" key="3">
    <source>
        <dbReference type="ARBA" id="ARBA00022448"/>
    </source>
</evidence>
<evidence type="ECO:0000256" key="1">
    <source>
        <dbReference type="ARBA" id="ARBA00004141"/>
    </source>
</evidence>
<keyword evidence="5 10" id="KW-0769">Symport</keyword>
<evidence type="ECO:0000313" key="13">
    <source>
        <dbReference type="EMBL" id="KAF8767751.1"/>
    </source>
</evidence>
<evidence type="ECO:0000256" key="8">
    <source>
        <dbReference type="PIRSR" id="PIRSR600175-1"/>
    </source>
</evidence>
<dbReference type="PANTHER" id="PTHR11616:SF313">
    <property type="entry name" value="TRANSPORTER"/>
    <property type="match status" value="1"/>
</dbReference>
<keyword evidence="4 10" id="KW-0812">Transmembrane</keyword>
<keyword evidence="14" id="KW-1185">Reference proteome</keyword>
<dbReference type="PROSITE" id="PS50267">
    <property type="entry name" value="NA_NEUROTRAN_SYMP_3"/>
    <property type="match status" value="1"/>
</dbReference>
<evidence type="ECO:0000256" key="12">
    <source>
        <dbReference type="SAM" id="Phobius"/>
    </source>
</evidence>
<evidence type="ECO:0000256" key="6">
    <source>
        <dbReference type="ARBA" id="ARBA00022989"/>
    </source>
</evidence>
<comment type="similarity">
    <text evidence="2 10">Belongs to the sodium:neurotransmitter symporter (SNF) (TC 2.A.22) family.</text>
</comment>
<dbReference type="GO" id="GO:0042302">
    <property type="term" value="F:structural constituent of cuticle"/>
    <property type="evidence" value="ECO:0007669"/>
    <property type="project" value="UniProtKB-UniRule"/>
</dbReference>
<keyword evidence="3 10" id="KW-0813">Transport</keyword>
<reference evidence="13" key="2">
    <citation type="submission" date="2020-06" db="EMBL/GenBank/DDBJ databases">
        <authorList>
            <person name="Sheffer M."/>
        </authorList>
    </citation>
    <scope>NUCLEOTIDE SEQUENCE</scope>
</reference>
<feature type="transmembrane region" description="Helical" evidence="12">
    <location>
        <begin position="170"/>
        <end position="192"/>
    </location>
</feature>
<dbReference type="PRINTS" id="PR00176">
    <property type="entry name" value="NANEUSMPORT"/>
</dbReference>
<evidence type="ECO:0000256" key="7">
    <source>
        <dbReference type="ARBA" id="ARBA00023136"/>
    </source>
</evidence>
<organism evidence="13 14">
    <name type="scientific">Argiope bruennichi</name>
    <name type="common">Wasp spider</name>
    <name type="synonym">Aranea bruennichi</name>
    <dbReference type="NCBI Taxonomy" id="94029"/>
    <lineage>
        <taxon>Eukaryota</taxon>
        <taxon>Metazoa</taxon>
        <taxon>Ecdysozoa</taxon>
        <taxon>Arthropoda</taxon>
        <taxon>Chelicerata</taxon>
        <taxon>Arachnida</taxon>
        <taxon>Araneae</taxon>
        <taxon>Araneomorphae</taxon>
        <taxon>Entelegynae</taxon>
        <taxon>Araneoidea</taxon>
        <taxon>Araneidae</taxon>
        <taxon>Argiope</taxon>
    </lineage>
</organism>
<dbReference type="GO" id="GO:0046872">
    <property type="term" value="F:metal ion binding"/>
    <property type="evidence" value="ECO:0007669"/>
    <property type="project" value="UniProtKB-KW"/>
</dbReference>
<reference evidence="13" key="1">
    <citation type="journal article" date="2020" name="bioRxiv">
        <title>Chromosome-level reference genome of the European wasp spider Argiope bruennichi: a resource for studies on range expansion and evolutionary adaptation.</title>
        <authorList>
            <person name="Sheffer M.M."/>
            <person name="Hoppe A."/>
            <person name="Krehenwinkel H."/>
            <person name="Uhl G."/>
            <person name="Kuss A.W."/>
            <person name="Jensen L."/>
            <person name="Jensen C."/>
            <person name="Gillespie R.G."/>
            <person name="Hoff K.J."/>
            <person name="Prost S."/>
        </authorList>
    </citation>
    <scope>NUCLEOTIDE SEQUENCE</scope>
</reference>
<dbReference type="InterPro" id="IPR037272">
    <property type="entry name" value="SNS_sf"/>
</dbReference>